<evidence type="ECO:0000313" key="3">
    <source>
        <dbReference type="Proteomes" id="UP001162156"/>
    </source>
</evidence>
<dbReference type="Proteomes" id="UP001162156">
    <property type="component" value="Unassembled WGS sequence"/>
</dbReference>
<dbReference type="AlphaFoldDB" id="A0AAV8XMI2"/>
<reference evidence="2" key="1">
    <citation type="journal article" date="2023" name="Insect Mol. Biol.">
        <title>Genome sequencing provides insights into the evolution of gene families encoding plant cell wall-degrading enzymes in longhorned beetles.</title>
        <authorList>
            <person name="Shin N.R."/>
            <person name="Okamura Y."/>
            <person name="Kirsch R."/>
            <person name="Pauchet Y."/>
        </authorList>
    </citation>
    <scope>NUCLEOTIDE SEQUENCE</scope>
    <source>
        <strain evidence="2">RBIC_L_NR</strain>
    </source>
</reference>
<comment type="caution">
    <text evidence="2">The sequence shown here is derived from an EMBL/GenBank/DDBJ whole genome shotgun (WGS) entry which is preliminary data.</text>
</comment>
<evidence type="ECO:0000313" key="2">
    <source>
        <dbReference type="EMBL" id="KAJ8939743.1"/>
    </source>
</evidence>
<feature type="region of interest" description="Disordered" evidence="1">
    <location>
        <begin position="1"/>
        <end position="30"/>
    </location>
</feature>
<name>A0AAV8XMI2_9CUCU</name>
<organism evidence="2 3">
    <name type="scientific">Rhamnusium bicolor</name>
    <dbReference type="NCBI Taxonomy" id="1586634"/>
    <lineage>
        <taxon>Eukaryota</taxon>
        <taxon>Metazoa</taxon>
        <taxon>Ecdysozoa</taxon>
        <taxon>Arthropoda</taxon>
        <taxon>Hexapoda</taxon>
        <taxon>Insecta</taxon>
        <taxon>Pterygota</taxon>
        <taxon>Neoptera</taxon>
        <taxon>Endopterygota</taxon>
        <taxon>Coleoptera</taxon>
        <taxon>Polyphaga</taxon>
        <taxon>Cucujiformia</taxon>
        <taxon>Chrysomeloidea</taxon>
        <taxon>Cerambycidae</taxon>
        <taxon>Lepturinae</taxon>
        <taxon>Rhagiini</taxon>
        <taxon>Rhamnusium</taxon>
    </lineage>
</organism>
<protein>
    <submittedName>
        <fullName evidence="2">Uncharacterized protein</fullName>
    </submittedName>
</protein>
<dbReference type="EMBL" id="JANEYF010003051">
    <property type="protein sequence ID" value="KAJ8939743.1"/>
    <property type="molecule type" value="Genomic_DNA"/>
</dbReference>
<sequence>MPIAAIRQREAEERAREEEIRKAEERNRRPSRFEVVPAPDVLQRQMSENHLDQVQKRTKYKIGHYKLRILTCSILIFQNVVSSIPVCLNLI</sequence>
<feature type="compositionally biased region" description="Basic and acidic residues" evidence="1">
    <location>
        <begin position="7"/>
        <end position="30"/>
    </location>
</feature>
<evidence type="ECO:0000256" key="1">
    <source>
        <dbReference type="SAM" id="MobiDB-lite"/>
    </source>
</evidence>
<keyword evidence="3" id="KW-1185">Reference proteome</keyword>
<gene>
    <name evidence="2" type="ORF">NQ314_011029</name>
</gene>
<proteinExistence type="predicted"/>
<accession>A0AAV8XMI2</accession>